<organism evidence="2 3">
    <name type="scientific">Massilicoli timonensis</name>
    <dbReference type="NCBI Taxonomy" id="2015901"/>
    <lineage>
        <taxon>Bacteria</taxon>
        <taxon>Bacillati</taxon>
        <taxon>Bacillota</taxon>
        <taxon>Erysipelotrichia</taxon>
        <taxon>Erysipelotrichales</taxon>
        <taxon>Erysipelotrichaceae</taxon>
        <taxon>Massilicoli</taxon>
    </lineage>
</organism>
<comment type="caution">
    <text evidence="2">The sequence shown here is derived from an EMBL/GenBank/DDBJ whole genome shotgun (WGS) entry which is preliminary data.</text>
</comment>
<feature type="domain" description="AraC effector-binding" evidence="1">
    <location>
        <begin position="1"/>
        <end position="145"/>
    </location>
</feature>
<dbReference type="EMBL" id="JANGCH010000003">
    <property type="protein sequence ID" value="MCQ5121233.1"/>
    <property type="molecule type" value="Genomic_DNA"/>
</dbReference>
<evidence type="ECO:0000313" key="3">
    <source>
        <dbReference type="Proteomes" id="UP001524435"/>
    </source>
</evidence>
<reference evidence="2 3" key="1">
    <citation type="submission" date="2022-06" db="EMBL/GenBank/DDBJ databases">
        <title>Isolation of gut microbiota from human fecal samples.</title>
        <authorList>
            <person name="Pamer E.G."/>
            <person name="Barat B."/>
            <person name="Waligurski E."/>
            <person name="Medina S."/>
            <person name="Paddock L."/>
            <person name="Mostad J."/>
        </authorList>
    </citation>
    <scope>NUCLEOTIDE SEQUENCE [LARGE SCALE GENOMIC DNA]</scope>
    <source>
        <strain evidence="2 3">DFI.6.1</strain>
    </source>
</reference>
<dbReference type="InterPro" id="IPR050908">
    <property type="entry name" value="SmbC-like"/>
</dbReference>
<dbReference type="Proteomes" id="UP001524435">
    <property type="component" value="Unassembled WGS sequence"/>
</dbReference>
<keyword evidence="3" id="KW-1185">Reference proteome</keyword>
<evidence type="ECO:0000259" key="1">
    <source>
        <dbReference type="SMART" id="SM00871"/>
    </source>
</evidence>
<dbReference type="SUPFAM" id="SSF55136">
    <property type="entry name" value="Probable bacterial effector-binding domain"/>
    <property type="match status" value="1"/>
</dbReference>
<dbReference type="InterPro" id="IPR010499">
    <property type="entry name" value="AraC_E-bd"/>
</dbReference>
<dbReference type="SMART" id="SM00871">
    <property type="entry name" value="AraC_E_bind"/>
    <property type="match status" value="1"/>
</dbReference>
<dbReference type="Gene3D" id="3.20.80.10">
    <property type="entry name" value="Regulatory factor, effector binding domain"/>
    <property type="match status" value="1"/>
</dbReference>
<dbReference type="PANTHER" id="PTHR40055:SF1">
    <property type="entry name" value="TRANSCRIPTIONAL REGULATOR YGIV-RELATED"/>
    <property type="match status" value="1"/>
</dbReference>
<accession>A0ABT1SJ25</accession>
<dbReference type="InterPro" id="IPR029442">
    <property type="entry name" value="GyrI-like"/>
</dbReference>
<protein>
    <submittedName>
        <fullName evidence="2">GyrI-like domain-containing protein</fullName>
    </submittedName>
</protein>
<dbReference type="PANTHER" id="PTHR40055">
    <property type="entry name" value="TRANSCRIPTIONAL REGULATOR YGIV-RELATED"/>
    <property type="match status" value="1"/>
</dbReference>
<gene>
    <name evidence="2" type="ORF">NE663_03015</name>
</gene>
<dbReference type="InterPro" id="IPR011256">
    <property type="entry name" value="Reg_factor_effector_dom_sf"/>
</dbReference>
<sequence>MLIEKFENIYIAYMQRSGIYGTENKKLMETFKMYIRQKNLFDENTTILGIALDDPSMIPTDQLRYRVGIVTNMVEENCELPIYKVPDGLYAIFEVSHNENEIYEFWNNIAKLTRNIPIDNNRPIIERYSSKKLSQHLCEFCIPIKELID</sequence>
<proteinExistence type="predicted"/>
<evidence type="ECO:0000313" key="2">
    <source>
        <dbReference type="EMBL" id="MCQ5121233.1"/>
    </source>
</evidence>
<name>A0ABT1SJ25_9FIRM</name>
<dbReference type="RefSeq" id="WP_256197454.1">
    <property type="nucleotide sequence ID" value="NZ_JANGCH010000003.1"/>
</dbReference>
<dbReference type="Pfam" id="PF06445">
    <property type="entry name" value="GyrI-like"/>
    <property type="match status" value="1"/>
</dbReference>